<proteinExistence type="predicted"/>
<keyword evidence="1" id="KW-1133">Transmembrane helix</keyword>
<dbReference type="EMBL" id="ML180958">
    <property type="protein sequence ID" value="THU76365.1"/>
    <property type="molecule type" value="Genomic_DNA"/>
</dbReference>
<dbReference type="AlphaFoldDB" id="A0A4V4HAQ0"/>
<keyword evidence="3" id="KW-1185">Reference proteome</keyword>
<keyword evidence="1" id="KW-0812">Transmembrane</keyword>
<sequence>MSSSASSTVAGVDSHSDFFTLLISSSVTMPNLDSDSNNSITPRQSAIVYGVVFSVVGPGLCFLILFLFQHHFKGPYLWILSCFSDRYHDDYRDRSFVQRKNRERRRKLARQQNTIPLPVLNPNLTTNTTVQFAHPHPDESMFESTSEINVDTMPKIGTRTTQVPSFLPSQESDS</sequence>
<reference evidence="2 3" key="1">
    <citation type="journal article" date="2019" name="Nat. Ecol. Evol.">
        <title>Megaphylogeny resolves global patterns of mushroom evolution.</title>
        <authorList>
            <person name="Varga T."/>
            <person name="Krizsan K."/>
            <person name="Foldi C."/>
            <person name="Dima B."/>
            <person name="Sanchez-Garcia M."/>
            <person name="Sanchez-Ramirez S."/>
            <person name="Szollosi G.J."/>
            <person name="Szarkandi J.G."/>
            <person name="Papp V."/>
            <person name="Albert L."/>
            <person name="Andreopoulos W."/>
            <person name="Angelini C."/>
            <person name="Antonin V."/>
            <person name="Barry K.W."/>
            <person name="Bougher N.L."/>
            <person name="Buchanan P."/>
            <person name="Buyck B."/>
            <person name="Bense V."/>
            <person name="Catcheside P."/>
            <person name="Chovatia M."/>
            <person name="Cooper J."/>
            <person name="Damon W."/>
            <person name="Desjardin D."/>
            <person name="Finy P."/>
            <person name="Geml J."/>
            <person name="Haridas S."/>
            <person name="Hughes K."/>
            <person name="Justo A."/>
            <person name="Karasinski D."/>
            <person name="Kautmanova I."/>
            <person name="Kiss B."/>
            <person name="Kocsube S."/>
            <person name="Kotiranta H."/>
            <person name="LaButti K.M."/>
            <person name="Lechner B.E."/>
            <person name="Liimatainen K."/>
            <person name="Lipzen A."/>
            <person name="Lukacs Z."/>
            <person name="Mihaltcheva S."/>
            <person name="Morgado L.N."/>
            <person name="Niskanen T."/>
            <person name="Noordeloos M.E."/>
            <person name="Ohm R.A."/>
            <person name="Ortiz-Santana B."/>
            <person name="Ovrebo C."/>
            <person name="Racz N."/>
            <person name="Riley R."/>
            <person name="Savchenko A."/>
            <person name="Shiryaev A."/>
            <person name="Soop K."/>
            <person name="Spirin V."/>
            <person name="Szebenyi C."/>
            <person name="Tomsovsky M."/>
            <person name="Tulloss R.E."/>
            <person name="Uehling J."/>
            <person name="Grigoriev I.V."/>
            <person name="Vagvolgyi C."/>
            <person name="Papp T."/>
            <person name="Martin F.M."/>
            <person name="Miettinen O."/>
            <person name="Hibbett D.S."/>
            <person name="Nagy L.G."/>
        </authorList>
    </citation>
    <scope>NUCLEOTIDE SEQUENCE [LARGE SCALE GENOMIC DNA]</scope>
    <source>
        <strain evidence="2 3">CBS 962.96</strain>
    </source>
</reference>
<dbReference type="Proteomes" id="UP000297245">
    <property type="component" value="Unassembled WGS sequence"/>
</dbReference>
<keyword evidence="1" id="KW-0472">Membrane</keyword>
<name>A0A4V4HAQ0_DENBC</name>
<organism evidence="2 3">
    <name type="scientific">Dendrothele bispora (strain CBS 962.96)</name>
    <dbReference type="NCBI Taxonomy" id="1314807"/>
    <lineage>
        <taxon>Eukaryota</taxon>
        <taxon>Fungi</taxon>
        <taxon>Dikarya</taxon>
        <taxon>Basidiomycota</taxon>
        <taxon>Agaricomycotina</taxon>
        <taxon>Agaricomycetes</taxon>
        <taxon>Agaricomycetidae</taxon>
        <taxon>Agaricales</taxon>
        <taxon>Agaricales incertae sedis</taxon>
        <taxon>Dendrothele</taxon>
    </lineage>
</organism>
<evidence type="ECO:0000256" key="1">
    <source>
        <dbReference type="SAM" id="Phobius"/>
    </source>
</evidence>
<evidence type="ECO:0000313" key="3">
    <source>
        <dbReference type="Proteomes" id="UP000297245"/>
    </source>
</evidence>
<accession>A0A4V4HAQ0</accession>
<feature type="transmembrane region" description="Helical" evidence="1">
    <location>
        <begin position="46"/>
        <end position="68"/>
    </location>
</feature>
<evidence type="ECO:0000313" key="2">
    <source>
        <dbReference type="EMBL" id="THU76365.1"/>
    </source>
</evidence>
<protein>
    <submittedName>
        <fullName evidence="2">Uncharacterized protein</fullName>
    </submittedName>
</protein>
<gene>
    <name evidence="2" type="ORF">K435DRAFT_879309</name>
</gene>